<evidence type="ECO:0000313" key="5">
    <source>
        <dbReference type="Proteomes" id="UP001652623"/>
    </source>
</evidence>
<dbReference type="GO" id="GO:0003723">
    <property type="term" value="F:RNA binding"/>
    <property type="evidence" value="ECO:0007669"/>
    <property type="project" value="InterPro"/>
</dbReference>
<dbReference type="FunFam" id="1.25.40.10:FF:000344">
    <property type="entry name" value="Pentatricopeptide repeat-containing protein"/>
    <property type="match status" value="1"/>
</dbReference>
<dbReference type="AlphaFoldDB" id="A0A6P4AAL2"/>
<dbReference type="InterPro" id="IPR046848">
    <property type="entry name" value="E_motif"/>
</dbReference>
<dbReference type="Pfam" id="PF01535">
    <property type="entry name" value="PPR"/>
    <property type="match status" value="6"/>
</dbReference>
<dbReference type="GO" id="GO:0009451">
    <property type="term" value="P:RNA modification"/>
    <property type="evidence" value="ECO:0007669"/>
    <property type="project" value="InterPro"/>
</dbReference>
<sequence>MSATLSYNYCFYDSTVPRNNKNLTAKRAAKLKLDEDSVFVTNPRISKSLRRHRNPSKNLPASTGPPQDFSLARALRYYVDSGNMENAVCVFERMNHSDPYCWNVLIRGFTDNGLFREAIGFYRRMESEGVRADKFTPTIVIKACGGSLSFCEGQKVHGNLFKVGLDLDVCVCNSLISMYSKLGYIEYAVRVFEEMPIRDQVSWNSMISGYAAVGDGWNSLVCFLDMQALGMKPDRFSIISALNACSVECFVRCGMEVHCQVLKFGFELDVMVQTSLLDMYNKCGHMDYAERLFDKINPKNTVAWNAMIGGYVLNEQPCKSFACFRKMLEEDNVNPDAITMINLLPSCAQLGALLGGKSIHAYAIRKGFLPHVVLETALVDLYGSCGKPKMAERIFGEMAEKSVITWNAMIAANVQNELNMEAMELFQDLLNKPLKPDAITIASILPAYSEVAPLREGKQIHGYIIKSQHHSNTYVLNSTVFMYAKCGELGTAQEIFDRILFKDVSSWNTIIMAYAIHGFGRKSIELFYEMRDRGIKPNGSTFVSLLTSCSISGMVKQGWEFYHSMKRDYIIDPGIEHYGCILDLLGRTGNLEQAKNFIERMPLEPTARIWGSLLTASRNNKSIEFAELAAEHILSFEHDNTGCYVLLSNLYAEAGRWEDEERIKSLMKNKGLRKTIGCSLVETKGKPYRFINQDRSQIETNTIYNVLDIFSSKMGDAKYVHSVTKFRPQDLLKKRANSPENHSVRLAICFGLISMKIGNPVIVRKNTRMCKDCHSAAKKISEITNREIIVGDSKVFHHFRNGNCTCSDYW</sequence>
<feature type="repeat" description="PPR" evidence="3">
    <location>
        <begin position="168"/>
        <end position="198"/>
    </location>
</feature>
<dbReference type="NCBIfam" id="TIGR00756">
    <property type="entry name" value="PPR"/>
    <property type="match status" value="3"/>
</dbReference>
<dbReference type="PANTHER" id="PTHR24015:SF548">
    <property type="entry name" value="OS08G0340900 PROTEIN"/>
    <property type="match status" value="1"/>
</dbReference>
<dbReference type="SUPFAM" id="SSF48452">
    <property type="entry name" value="TPR-like"/>
    <property type="match status" value="1"/>
</dbReference>
<comment type="similarity">
    <text evidence="1">Belongs to the PPR family. PCMP-H subfamily.</text>
</comment>
<dbReference type="Gene3D" id="1.25.40.10">
    <property type="entry name" value="Tetratricopeptide repeat domain"/>
    <property type="match status" value="5"/>
</dbReference>
<keyword evidence="2" id="KW-0677">Repeat</keyword>
<reference evidence="6" key="1">
    <citation type="submission" date="2025-08" db="UniProtKB">
        <authorList>
            <consortium name="RefSeq"/>
        </authorList>
    </citation>
    <scope>IDENTIFICATION</scope>
    <source>
        <tissue evidence="6">Seedling</tissue>
    </source>
</reference>
<evidence type="ECO:0000259" key="4">
    <source>
        <dbReference type="Pfam" id="PF14432"/>
    </source>
</evidence>
<dbReference type="GO" id="GO:0099402">
    <property type="term" value="P:plant organ development"/>
    <property type="evidence" value="ECO:0007669"/>
    <property type="project" value="UniProtKB-ARBA"/>
</dbReference>
<feature type="repeat" description="PPR" evidence="3">
    <location>
        <begin position="503"/>
        <end position="537"/>
    </location>
</feature>
<dbReference type="InterPro" id="IPR032867">
    <property type="entry name" value="DYW_dom"/>
</dbReference>
<dbReference type="Pfam" id="PF14432">
    <property type="entry name" value="DYW_deaminase"/>
    <property type="match status" value="1"/>
</dbReference>
<dbReference type="PANTHER" id="PTHR24015">
    <property type="entry name" value="OS07G0578800 PROTEIN-RELATED"/>
    <property type="match status" value="1"/>
</dbReference>
<organism evidence="5 6">
    <name type="scientific">Ziziphus jujuba</name>
    <name type="common">Chinese jujube</name>
    <name type="synonym">Ziziphus sativa</name>
    <dbReference type="NCBI Taxonomy" id="326968"/>
    <lineage>
        <taxon>Eukaryota</taxon>
        <taxon>Viridiplantae</taxon>
        <taxon>Streptophyta</taxon>
        <taxon>Embryophyta</taxon>
        <taxon>Tracheophyta</taxon>
        <taxon>Spermatophyta</taxon>
        <taxon>Magnoliopsida</taxon>
        <taxon>eudicotyledons</taxon>
        <taxon>Gunneridae</taxon>
        <taxon>Pentapetalae</taxon>
        <taxon>rosids</taxon>
        <taxon>fabids</taxon>
        <taxon>Rosales</taxon>
        <taxon>Rhamnaceae</taxon>
        <taxon>Paliureae</taxon>
        <taxon>Ziziphus</taxon>
    </lineage>
</organism>
<keyword evidence="5" id="KW-1185">Reference proteome</keyword>
<feature type="repeat" description="PPR" evidence="3">
    <location>
        <begin position="199"/>
        <end position="233"/>
    </location>
</feature>
<accession>A0A6P4AAL2</accession>
<evidence type="ECO:0000256" key="1">
    <source>
        <dbReference type="ARBA" id="ARBA00006643"/>
    </source>
</evidence>
<feature type="domain" description="DYW" evidence="4">
    <location>
        <begin position="741"/>
        <end position="810"/>
    </location>
</feature>
<dbReference type="InterPro" id="IPR002885">
    <property type="entry name" value="PPR_rpt"/>
</dbReference>
<dbReference type="Proteomes" id="UP001652623">
    <property type="component" value="Chromosome 9"/>
</dbReference>
<dbReference type="RefSeq" id="XP_048337486.2">
    <property type="nucleotide sequence ID" value="XM_048481529.2"/>
</dbReference>
<dbReference type="FunFam" id="1.25.40.10:FF:000436">
    <property type="entry name" value="Pentatricopeptide repeat-containing protein At5g39350 family"/>
    <property type="match status" value="1"/>
</dbReference>
<evidence type="ECO:0000256" key="3">
    <source>
        <dbReference type="PROSITE-ProRule" id="PRU00708"/>
    </source>
</evidence>
<feature type="repeat" description="PPR" evidence="3">
    <location>
        <begin position="98"/>
        <end position="132"/>
    </location>
</feature>
<feature type="repeat" description="PPR" evidence="3">
    <location>
        <begin position="402"/>
        <end position="436"/>
    </location>
</feature>
<evidence type="ECO:0000256" key="2">
    <source>
        <dbReference type="ARBA" id="ARBA00022737"/>
    </source>
</evidence>
<protein>
    <submittedName>
        <fullName evidence="6">Pentatricopeptide repeat-containing protein At4g35130, chloroplastic</fullName>
    </submittedName>
</protein>
<dbReference type="InterPro" id="IPR011990">
    <property type="entry name" value="TPR-like_helical_dom_sf"/>
</dbReference>
<dbReference type="GeneID" id="107427408"/>
<dbReference type="GO" id="GO:0008270">
    <property type="term" value="F:zinc ion binding"/>
    <property type="evidence" value="ECO:0007669"/>
    <property type="project" value="InterPro"/>
</dbReference>
<gene>
    <name evidence="6" type="primary">LOC107427408</name>
</gene>
<dbReference type="Pfam" id="PF13041">
    <property type="entry name" value="PPR_2"/>
    <property type="match status" value="2"/>
</dbReference>
<dbReference type="FunFam" id="1.25.40.10:FF:000158">
    <property type="entry name" value="pentatricopeptide repeat-containing protein At2g33680"/>
    <property type="match status" value="1"/>
</dbReference>
<dbReference type="FunFam" id="1.25.40.10:FF:000361">
    <property type="entry name" value="Pentatricopeptide repeat-containing protein chloroplastic"/>
    <property type="match status" value="1"/>
</dbReference>
<evidence type="ECO:0000313" key="6">
    <source>
        <dbReference type="RefSeq" id="XP_048337486.2"/>
    </source>
</evidence>
<proteinExistence type="inferred from homology"/>
<dbReference type="KEGG" id="zju:107427408"/>
<dbReference type="PROSITE" id="PS51375">
    <property type="entry name" value="PPR"/>
    <property type="match status" value="5"/>
</dbReference>
<dbReference type="InterPro" id="IPR046960">
    <property type="entry name" value="PPR_At4g14850-like_plant"/>
</dbReference>
<name>A0A6P4AAL2_ZIZJJ</name>
<dbReference type="Pfam" id="PF20431">
    <property type="entry name" value="E_motif"/>
    <property type="match status" value="1"/>
</dbReference>